<dbReference type="GeneID" id="81442033"/>
<feature type="transmembrane region" description="Helical" evidence="2">
    <location>
        <begin position="67"/>
        <end position="85"/>
    </location>
</feature>
<keyword evidence="2" id="KW-0472">Membrane</keyword>
<dbReference type="GO" id="GO:0000398">
    <property type="term" value="P:mRNA splicing, via spliceosome"/>
    <property type="evidence" value="ECO:0007669"/>
    <property type="project" value="InterPro"/>
</dbReference>
<evidence type="ECO:0000256" key="2">
    <source>
        <dbReference type="SAM" id="Phobius"/>
    </source>
</evidence>
<evidence type="ECO:0000313" key="5">
    <source>
        <dbReference type="EMBL" id="KAJ5364228.1"/>
    </source>
</evidence>
<evidence type="ECO:0000259" key="3">
    <source>
        <dbReference type="PROSITE" id="PS50053"/>
    </source>
</evidence>
<sequence length="413" mass="45300">MTLLPSPLAQSTLGEKCALYLDHVSDHLPVFLHSIRPRLDPYLTYSATTFRSVAQALPFDVDEQTTAFGAAFLIVVFTVVAMSWGNTFNNFWRRAPNYPAPQVRDDDYSYITPDSIVDPPSQVSRYGTQYEAGPAENEPDIICLKHRGTIYPLHFRAYAIDDGLLRVGDLRHTAAAKMGANNPNQIRLLYKGNLLKEDSRTCKAEGLKQHSQVLCVVSEVGSNTPSDLSDYDSGPADIPIVRPGSSSSFVDGDDAPGPAKPPSKKKGNKKKKKKGGKRSEERLAPETLGSSPSLAPSLAPPRPTSAGRSSAPSPAPSMKALKTPLEQVTALTEYLQRELIPLCDDYLADPPTDQKKREFEYRKLSETIMAQVMLKADGIEPNGNETVRNARKALIREAQDSLNRLDQVGKPQP</sequence>
<dbReference type="PROSITE" id="PS51035">
    <property type="entry name" value="BAG"/>
    <property type="match status" value="1"/>
</dbReference>
<dbReference type="InterPro" id="IPR003103">
    <property type="entry name" value="BAG_domain"/>
</dbReference>
<dbReference type="GO" id="GO:0051087">
    <property type="term" value="F:protein-folding chaperone binding"/>
    <property type="evidence" value="ECO:0007669"/>
    <property type="project" value="InterPro"/>
</dbReference>
<evidence type="ECO:0000313" key="6">
    <source>
        <dbReference type="Proteomes" id="UP001147782"/>
    </source>
</evidence>
<dbReference type="PANTHER" id="PTHR14942">
    <property type="entry name" value="U11/U12 SMALL NUCLEAR RIBONUCLEOPROTEIN 25 KDA PROTEIN"/>
    <property type="match status" value="1"/>
</dbReference>
<dbReference type="OrthoDB" id="417450at2759"/>
<keyword evidence="2" id="KW-1133">Transmembrane helix</keyword>
<protein>
    <recommendedName>
        <fullName evidence="7">BAG domain-containing protein</fullName>
    </recommendedName>
</protein>
<feature type="domain" description="Ubiquitin-like" evidence="3">
    <location>
        <begin position="167"/>
        <end position="222"/>
    </location>
</feature>
<proteinExistence type="predicted"/>
<feature type="compositionally biased region" description="Basic residues" evidence="1">
    <location>
        <begin position="262"/>
        <end position="276"/>
    </location>
</feature>
<keyword evidence="6" id="KW-1185">Reference proteome</keyword>
<dbReference type="InterPro" id="IPR039690">
    <property type="entry name" value="SNRNP25"/>
</dbReference>
<reference evidence="5" key="2">
    <citation type="journal article" date="2023" name="IMA Fungus">
        <title>Comparative genomic study of the Penicillium genus elucidates a diverse pangenome and 15 lateral gene transfer events.</title>
        <authorList>
            <person name="Petersen C."/>
            <person name="Sorensen T."/>
            <person name="Nielsen M.R."/>
            <person name="Sondergaard T.E."/>
            <person name="Sorensen J.L."/>
            <person name="Fitzpatrick D.A."/>
            <person name="Frisvad J.C."/>
            <person name="Nielsen K.L."/>
        </authorList>
    </citation>
    <scope>NUCLEOTIDE SEQUENCE</scope>
    <source>
        <strain evidence="5">IBT 29864</strain>
    </source>
</reference>
<name>A0A9W9RUS3_9EURO</name>
<evidence type="ECO:0000256" key="1">
    <source>
        <dbReference type="SAM" id="MobiDB-lite"/>
    </source>
</evidence>
<dbReference type="SUPFAM" id="SSF54236">
    <property type="entry name" value="Ubiquitin-like"/>
    <property type="match status" value="1"/>
</dbReference>
<dbReference type="PROSITE" id="PS50053">
    <property type="entry name" value="UBIQUITIN_2"/>
    <property type="match status" value="1"/>
</dbReference>
<feature type="domain" description="BAG" evidence="4">
    <location>
        <begin position="327"/>
        <end position="409"/>
    </location>
</feature>
<dbReference type="InterPro" id="IPR000626">
    <property type="entry name" value="Ubiquitin-like_dom"/>
</dbReference>
<comment type="caution">
    <text evidence="5">The sequence shown here is derived from an EMBL/GenBank/DDBJ whole genome shotgun (WGS) entry which is preliminary data.</text>
</comment>
<feature type="region of interest" description="Disordered" evidence="1">
    <location>
        <begin position="222"/>
        <end position="322"/>
    </location>
</feature>
<gene>
    <name evidence="5" type="ORF">N7496_009941</name>
</gene>
<evidence type="ECO:0000259" key="4">
    <source>
        <dbReference type="PROSITE" id="PS51035"/>
    </source>
</evidence>
<dbReference type="Gene3D" id="3.10.20.90">
    <property type="entry name" value="Phosphatidylinositol 3-kinase Catalytic Subunit, Chain A, domain 1"/>
    <property type="match status" value="1"/>
</dbReference>
<feature type="compositionally biased region" description="Low complexity" evidence="1">
    <location>
        <begin position="288"/>
        <end position="297"/>
    </location>
</feature>
<dbReference type="AlphaFoldDB" id="A0A9W9RUS3"/>
<dbReference type="RefSeq" id="XP_056551854.1">
    <property type="nucleotide sequence ID" value="XM_056702854.1"/>
</dbReference>
<dbReference type="SUPFAM" id="SSF63491">
    <property type="entry name" value="BAG domain"/>
    <property type="match status" value="1"/>
</dbReference>
<dbReference type="SMART" id="SM00264">
    <property type="entry name" value="BAG"/>
    <property type="match status" value="1"/>
</dbReference>
<dbReference type="Pfam" id="PF02179">
    <property type="entry name" value="BAG"/>
    <property type="match status" value="1"/>
</dbReference>
<dbReference type="Gene3D" id="1.20.58.120">
    <property type="entry name" value="BAG domain"/>
    <property type="match status" value="1"/>
</dbReference>
<dbReference type="Proteomes" id="UP001147782">
    <property type="component" value="Unassembled WGS sequence"/>
</dbReference>
<dbReference type="GO" id="GO:0005681">
    <property type="term" value="C:spliceosomal complex"/>
    <property type="evidence" value="ECO:0007669"/>
    <property type="project" value="TreeGrafter"/>
</dbReference>
<dbReference type="InterPro" id="IPR029071">
    <property type="entry name" value="Ubiquitin-like_domsf"/>
</dbReference>
<reference evidence="5" key="1">
    <citation type="submission" date="2022-11" db="EMBL/GenBank/DDBJ databases">
        <authorList>
            <person name="Petersen C."/>
        </authorList>
    </citation>
    <scope>NUCLEOTIDE SEQUENCE</scope>
    <source>
        <strain evidence="5">IBT 29864</strain>
    </source>
</reference>
<dbReference type="EMBL" id="JAPZBS010000008">
    <property type="protein sequence ID" value="KAJ5364228.1"/>
    <property type="molecule type" value="Genomic_DNA"/>
</dbReference>
<evidence type="ECO:0008006" key="7">
    <source>
        <dbReference type="Google" id="ProtNLM"/>
    </source>
</evidence>
<accession>A0A9W9RUS3</accession>
<organism evidence="5 6">
    <name type="scientific">Penicillium cataractarum</name>
    <dbReference type="NCBI Taxonomy" id="2100454"/>
    <lineage>
        <taxon>Eukaryota</taxon>
        <taxon>Fungi</taxon>
        <taxon>Dikarya</taxon>
        <taxon>Ascomycota</taxon>
        <taxon>Pezizomycotina</taxon>
        <taxon>Eurotiomycetes</taxon>
        <taxon>Eurotiomycetidae</taxon>
        <taxon>Eurotiales</taxon>
        <taxon>Aspergillaceae</taxon>
        <taxon>Penicillium</taxon>
    </lineage>
</organism>
<dbReference type="InterPro" id="IPR036533">
    <property type="entry name" value="BAG_dom_sf"/>
</dbReference>
<dbReference type="PANTHER" id="PTHR14942:SF0">
    <property type="entry name" value="U11_U12 SMALL NUCLEAR RIBONUCLEOPROTEIN 25 KDA PROTEIN"/>
    <property type="match status" value="1"/>
</dbReference>
<keyword evidence="2" id="KW-0812">Transmembrane</keyword>